<proteinExistence type="predicted"/>
<gene>
    <name evidence="2" type="ORF">SAMN04488557_0320</name>
</gene>
<sequence length="210" mass="22412">MSIERHPALENLVSCSAGSMPEALAAVMASHISLCKRCRRELAIMETIGASLFDDVPSASLTTGIGILRDSKEPKVLASGEGDVPSALRKYVGPWLKDIPWKWAGFGVWQHRIPLSGRAKGSLRLIRVSPGLKLPDHGHIGSEMTLVLRGSFTDNTGSYGVGDVADMNEGDEHAPVAGAGEDCICLVASEGPMRFNSILGRAMQKLTGFE</sequence>
<accession>A0A1I7MUN0</accession>
<name>A0A1I7MUN0_9HYPH</name>
<evidence type="ECO:0000259" key="1">
    <source>
        <dbReference type="Pfam" id="PF12973"/>
    </source>
</evidence>
<dbReference type="EMBL" id="FPCH01000001">
    <property type="protein sequence ID" value="SFV26087.1"/>
    <property type="molecule type" value="Genomic_DNA"/>
</dbReference>
<dbReference type="STRING" id="51670.SAMN04488557_0320"/>
<dbReference type="NCBIfam" id="TIGR02451">
    <property type="entry name" value="anti_sig_ChrR"/>
    <property type="match status" value="1"/>
</dbReference>
<dbReference type="InterPro" id="IPR041916">
    <property type="entry name" value="Anti_sigma_zinc_sf"/>
</dbReference>
<dbReference type="InterPro" id="IPR012807">
    <property type="entry name" value="Anti-sigma_ChrR"/>
</dbReference>
<dbReference type="Gene3D" id="1.10.10.1320">
    <property type="entry name" value="Anti-sigma factor, zinc-finger domain"/>
    <property type="match status" value="1"/>
</dbReference>
<dbReference type="CDD" id="cd20301">
    <property type="entry name" value="cupin_ChrR"/>
    <property type="match status" value="1"/>
</dbReference>
<dbReference type="InterPro" id="IPR011051">
    <property type="entry name" value="RmlC_Cupin_sf"/>
</dbReference>
<dbReference type="InterPro" id="IPR025979">
    <property type="entry name" value="ChrR-like_cupin_dom"/>
</dbReference>
<dbReference type="InterPro" id="IPR014710">
    <property type="entry name" value="RmlC-like_jellyroll"/>
</dbReference>
<protein>
    <submittedName>
        <fullName evidence="2">Anti-ECFsigma factor, ChrR</fullName>
    </submittedName>
</protein>
<dbReference type="Pfam" id="PF12973">
    <property type="entry name" value="Cupin_7"/>
    <property type="match status" value="1"/>
</dbReference>
<dbReference type="AlphaFoldDB" id="A0A1I7MUN0"/>
<reference evidence="3" key="1">
    <citation type="submission" date="2016-10" db="EMBL/GenBank/DDBJ databases">
        <authorList>
            <person name="Varghese N."/>
            <person name="Submissions S."/>
        </authorList>
    </citation>
    <scope>NUCLEOTIDE SEQUENCE [LARGE SCALE GENOMIC DNA]</scope>
    <source>
        <strain evidence="3">DSM 1565</strain>
    </source>
</reference>
<keyword evidence="3" id="KW-1185">Reference proteome</keyword>
<evidence type="ECO:0000313" key="2">
    <source>
        <dbReference type="EMBL" id="SFV26087.1"/>
    </source>
</evidence>
<feature type="domain" description="ChrR-like cupin" evidence="1">
    <location>
        <begin position="97"/>
        <end position="188"/>
    </location>
</feature>
<dbReference type="Proteomes" id="UP000199423">
    <property type="component" value="Unassembled WGS sequence"/>
</dbReference>
<evidence type="ECO:0000313" key="3">
    <source>
        <dbReference type="Proteomes" id="UP000199423"/>
    </source>
</evidence>
<organism evidence="2 3">
    <name type="scientific">Hyphomicrobium facile</name>
    <dbReference type="NCBI Taxonomy" id="51670"/>
    <lineage>
        <taxon>Bacteria</taxon>
        <taxon>Pseudomonadati</taxon>
        <taxon>Pseudomonadota</taxon>
        <taxon>Alphaproteobacteria</taxon>
        <taxon>Hyphomicrobiales</taxon>
        <taxon>Hyphomicrobiaceae</taxon>
        <taxon>Hyphomicrobium</taxon>
    </lineage>
</organism>
<dbReference type="RefSeq" id="WP_092863271.1">
    <property type="nucleotide sequence ID" value="NZ_FPCH01000001.1"/>
</dbReference>
<dbReference type="SUPFAM" id="SSF51182">
    <property type="entry name" value="RmlC-like cupins"/>
    <property type="match status" value="1"/>
</dbReference>
<dbReference type="Gene3D" id="2.60.120.10">
    <property type="entry name" value="Jelly Rolls"/>
    <property type="match status" value="1"/>
</dbReference>
<dbReference type="OrthoDB" id="2988517at2"/>